<dbReference type="NCBIfam" id="NF006826">
    <property type="entry name" value="PRK09347.1-3"/>
    <property type="match status" value="1"/>
</dbReference>
<dbReference type="Gene3D" id="3.30.1130.10">
    <property type="match status" value="1"/>
</dbReference>
<protein>
    <recommendedName>
        <fullName evidence="4">GTP cyclohydrolase 1</fullName>
        <ecNumber evidence="3">3.5.4.16</ecNumber>
    </recommendedName>
    <alternativeName>
        <fullName evidence="7">GTP cyclohydrolase I</fullName>
    </alternativeName>
</protein>
<evidence type="ECO:0000256" key="6">
    <source>
        <dbReference type="ARBA" id="ARBA00022801"/>
    </source>
</evidence>
<comment type="catalytic activity">
    <reaction evidence="1">
        <text>GTP + H2O = 7,8-dihydroneopterin 3'-triphosphate + formate + H(+)</text>
        <dbReference type="Rhea" id="RHEA:17473"/>
        <dbReference type="ChEBI" id="CHEBI:15377"/>
        <dbReference type="ChEBI" id="CHEBI:15378"/>
        <dbReference type="ChEBI" id="CHEBI:15740"/>
        <dbReference type="ChEBI" id="CHEBI:37565"/>
        <dbReference type="ChEBI" id="CHEBI:58462"/>
        <dbReference type="EC" id="3.5.4.16"/>
    </reaction>
</comment>
<dbReference type="SUPFAM" id="SSF55620">
    <property type="entry name" value="Tetrahydrobiopterin biosynthesis enzymes-like"/>
    <property type="match status" value="1"/>
</dbReference>
<evidence type="ECO:0000256" key="5">
    <source>
        <dbReference type="ARBA" id="ARBA00022563"/>
    </source>
</evidence>
<dbReference type="GO" id="GO:0003934">
    <property type="term" value="F:GTP cyclohydrolase I activity"/>
    <property type="evidence" value="ECO:0007669"/>
    <property type="project" value="UniProtKB-EC"/>
</dbReference>
<keyword evidence="10" id="KW-1185">Reference proteome</keyword>
<dbReference type="Pfam" id="PF01227">
    <property type="entry name" value="GTP_cyclohydroI"/>
    <property type="match status" value="1"/>
</dbReference>
<dbReference type="RefSeq" id="WP_151014462.1">
    <property type="nucleotide sequence ID" value="NZ_WAAR01000112.1"/>
</dbReference>
<comment type="caution">
    <text evidence="9">The sequence shown here is derived from an EMBL/GenBank/DDBJ whole genome shotgun (WGS) entry which is preliminary data.</text>
</comment>
<comment type="pathway">
    <text evidence="2">Cofactor biosynthesis; 7,8-dihydroneopterin triphosphate biosynthesis; 7,8-dihydroneopterin triphosphate from GTP: step 1/1.</text>
</comment>
<reference evidence="9 10" key="1">
    <citation type="submission" date="2019-09" db="EMBL/GenBank/DDBJ databases">
        <title>High taxonomic diversity of Micromonospora strains isolated from Medicago sativa nodules in different geographical locations.</title>
        <authorList>
            <person name="Martinez-Hidalgo P."/>
            <person name="Flores-Felix J.D."/>
            <person name="Velazquez E."/>
            <person name="Brau L."/>
            <person name="Trujillo M.E."/>
            <person name="Martinez-Molina E."/>
        </authorList>
    </citation>
    <scope>NUCLEOTIDE SEQUENCE [LARGE SCALE GENOMIC DNA]</scope>
    <source>
        <strain evidence="9 10">ALFB5</strain>
    </source>
</reference>
<evidence type="ECO:0000256" key="7">
    <source>
        <dbReference type="ARBA" id="ARBA00030854"/>
    </source>
</evidence>
<evidence type="ECO:0000313" key="10">
    <source>
        <dbReference type="Proteomes" id="UP000471364"/>
    </source>
</evidence>
<dbReference type="EMBL" id="WAAR01000112">
    <property type="protein sequence ID" value="KAB1108552.1"/>
    <property type="molecule type" value="Genomic_DNA"/>
</dbReference>
<evidence type="ECO:0000256" key="2">
    <source>
        <dbReference type="ARBA" id="ARBA00005080"/>
    </source>
</evidence>
<keyword evidence="6 9" id="KW-0378">Hydrolase</keyword>
<dbReference type="InterPro" id="IPR020602">
    <property type="entry name" value="GTP_CycHdrlase_I_dom"/>
</dbReference>
<keyword evidence="5" id="KW-0554">One-carbon metabolism</keyword>
<dbReference type="EC" id="3.5.4.16" evidence="3"/>
<dbReference type="PANTHER" id="PTHR11109:SF7">
    <property type="entry name" value="GTP CYCLOHYDROLASE 1"/>
    <property type="match status" value="1"/>
</dbReference>
<evidence type="ECO:0000256" key="4">
    <source>
        <dbReference type="ARBA" id="ARBA00017272"/>
    </source>
</evidence>
<proteinExistence type="predicted"/>
<evidence type="ECO:0000256" key="3">
    <source>
        <dbReference type="ARBA" id="ARBA00012715"/>
    </source>
</evidence>
<dbReference type="Proteomes" id="UP000471364">
    <property type="component" value="Unassembled WGS sequence"/>
</dbReference>
<accession>A0ABQ6UCE8</accession>
<evidence type="ECO:0000256" key="1">
    <source>
        <dbReference type="ARBA" id="ARBA00001052"/>
    </source>
</evidence>
<feature type="domain" description="GTP cyclohydrolase I" evidence="8">
    <location>
        <begin position="24"/>
        <end position="195"/>
    </location>
</feature>
<dbReference type="PANTHER" id="PTHR11109">
    <property type="entry name" value="GTP CYCLOHYDROLASE I"/>
    <property type="match status" value="1"/>
</dbReference>
<organism evidence="9 10">
    <name type="scientific">Micromonospora aurantiaca</name>
    <name type="common">nom. illeg.</name>
    <dbReference type="NCBI Taxonomy" id="47850"/>
    <lineage>
        <taxon>Bacteria</taxon>
        <taxon>Bacillati</taxon>
        <taxon>Actinomycetota</taxon>
        <taxon>Actinomycetes</taxon>
        <taxon>Micromonosporales</taxon>
        <taxon>Micromonosporaceae</taxon>
        <taxon>Micromonospora</taxon>
    </lineage>
</organism>
<sequence>MTVIATRAPEPDRLQDRDVAAAIAAAEQMLVSLGVDIQVEHLRRTAERMVLSYGEVLTPAPFEATDFVNDAKHQGFVIVQDVAFAAICAHHLLPFVGSATVGYLPGARLLGLSKLARLVERATRGLQVQENVTQQIADGLQRVVPDHGGIGVIVEAEHLCMTLRGAKARGASTVTSTWLGGLERDATLRSEFLNLAGRRWRP</sequence>
<dbReference type="InterPro" id="IPR043133">
    <property type="entry name" value="GTP-CH-I_C/QueF"/>
</dbReference>
<gene>
    <name evidence="9" type="primary">folE</name>
    <name evidence="9" type="ORF">F6X54_22205</name>
</gene>
<name>A0ABQ6UCE8_9ACTN</name>
<dbReference type="InterPro" id="IPR001474">
    <property type="entry name" value="GTP_CycHdrlase_I"/>
</dbReference>
<evidence type="ECO:0000313" key="9">
    <source>
        <dbReference type="EMBL" id="KAB1108552.1"/>
    </source>
</evidence>
<evidence type="ECO:0000259" key="8">
    <source>
        <dbReference type="Pfam" id="PF01227"/>
    </source>
</evidence>